<dbReference type="Proteomes" id="UP000319986">
    <property type="component" value="Unassembled WGS sequence"/>
</dbReference>
<dbReference type="AlphaFoldDB" id="A0A4Y4C3Q6"/>
<reference evidence="1 2" key="1">
    <citation type="submission" date="2019-06" db="EMBL/GenBank/DDBJ databases">
        <title>Whole genome shotgun sequence of Corynebacterium variabile NBRC 15286.</title>
        <authorList>
            <person name="Hosoyama A."/>
            <person name="Uohara A."/>
            <person name="Ohji S."/>
            <person name="Ichikawa N."/>
        </authorList>
    </citation>
    <scope>NUCLEOTIDE SEQUENCE [LARGE SCALE GENOMIC DNA]</scope>
    <source>
        <strain evidence="1 2">NBRC 15286</strain>
    </source>
</reference>
<proteinExistence type="predicted"/>
<accession>A0A4Y4C3Q6</accession>
<name>A0A4Y4C3Q6_9CORY</name>
<protein>
    <submittedName>
        <fullName evidence="1">Uncharacterized protein</fullName>
    </submittedName>
</protein>
<comment type="caution">
    <text evidence="1">The sequence shown here is derived from an EMBL/GenBank/DDBJ whole genome shotgun (WGS) entry which is preliminary data.</text>
</comment>
<evidence type="ECO:0000313" key="2">
    <source>
        <dbReference type="Proteomes" id="UP000319986"/>
    </source>
</evidence>
<sequence length="216" mass="23124">MVDVNTQQAFPGDSGDRSDVVAAAAELVDAVTGAVTDCLSRSAVVRRLSEGSLPFAGRVAWLEQHWEGLRILGDCALVPAGVRTELVAMTGSLNQALDRAHATARWRDRHVTMPSMFTFRRHVADLRDNGDLLGLTAQAYLRLLVAGDGTGPGGGLYNQLCSMVSGEEDLERLSEELSAGLLMVMQHGSDVCRAYQGAVTDESCAVTVSTIRHALR</sequence>
<dbReference type="EMBL" id="BJNT01000007">
    <property type="protein sequence ID" value="GEC85740.1"/>
    <property type="molecule type" value="Genomic_DNA"/>
</dbReference>
<gene>
    <name evidence="1" type="ORF">CVA01_10540</name>
</gene>
<organism evidence="1 2">
    <name type="scientific">Corynebacterium variabile</name>
    <dbReference type="NCBI Taxonomy" id="1727"/>
    <lineage>
        <taxon>Bacteria</taxon>
        <taxon>Bacillati</taxon>
        <taxon>Actinomycetota</taxon>
        <taxon>Actinomycetes</taxon>
        <taxon>Mycobacteriales</taxon>
        <taxon>Corynebacteriaceae</taxon>
        <taxon>Corynebacterium</taxon>
    </lineage>
</organism>
<evidence type="ECO:0000313" key="1">
    <source>
        <dbReference type="EMBL" id="GEC85740.1"/>
    </source>
</evidence>